<gene>
    <name evidence="6" type="primary">rplW</name>
    <name evidence="8" type="ORF">UR34_C0002G0067</name>
</gene>
<dbReference type="PATRIC" id="fig|1619089.3.peg.168"/>
<comment type="subunit">
    <text evidence="6">Part of the 50S ribosomal subunit. Contacts protein L29, and trigger factor when it is bound to the ribosome.</text>
</comment>
<dbReference type="SUPFAM" id="SSF54189">
    <property type="entry name" value="Ribosomal proteins S24e, L23 and L15e"/>
    <property type="match status" value="1"/>
</dbReference>
<dbReference type="GO" id="GO:1990904">
    <property type="term" value="C:ribonucleoprotein complex"/>
    <property type="evidence" value="ECO:0007669"/>
    <property type="project" value="UniProtKB-KW"/>
</dbReference>
<keyword evidence="2 6" id="KW-0699">rRNA-binding</keyword>
<evidence type="ECO:0000256" key="3">
    <source>
        <dbReference type="ARBA" id="ARBA00022884"/>
    </source>
</evidence>
<name>A0A0F9ZKB0_9BACT</name>
<keyword evidence="4 6" id="KW-0689">Ribosomal protein</keyword>
<evidence type="ECO:0000256" key="6">
    <source>
        <dbReference type="HAMAP-Rule" id="MF_01369"/>
    </source>
</evidence>
<dbReference type="Pfam" id="PF00276">
    <property type="entry name" value="Ribosomal_L23"/>
    <property type="match status" value="1"/>
</dbReference>
<evidence type="ECO:0000256" key="4">
    <source>
        <dbReference type="ARBA" id="ARBA00022980"/>
    </source>
</evidence>
<dbReference type="InterPro" id="IPR012678">
    <property type="entry name" value="Ribosomal_uL23/eL15/eS24_sf"/>
</dbReference>
<reference evidence="8 9" key="1">
    <citation type="journal article" date="2015" name="Nature">
        <title>rRNA introns, odd ribosomes, and small enigmatic genomes across a large radiation of phyla.</title>
        <authorList>
            <person name="Brown C.T."/>
            <person name="Hug L.A."/>
            <person name="Thomas B.C."/>
            <person name="Sharon I."/>
            <person name="Castelle C.J."/>
            <person name="Singh A."/>
            <person name="Wilkins M.J."/>
            <person name="Williams K.H."/>
            <person name="Banfield J.F."/>
        </authorList>
    </citation>
    <scope>NUCLEOTIDE SEQUENCE [LARGE SCALE GENOMIC DNA]</scope>
</reference>
<dbReference type="HAMAP" id="MF_01369_B">
    <property type="entry name" value="Ribosomal_uL23_B"/>
    <property type="match status" value="1"/>
</dbReference>
<dbReference type="InterPro" id="IPR012677">
    <property type="entry name" value="Nucleotide-bd_a/b_plait_sf"/>
</dbReference>
<dbReference type="Gene3D" id="3.30.70.330">
    <property type="match status" value="1"/>
</dbReference>
<dbReference type="GO" id="GO:0006412">
    <property type="term" value="P:translation"/>
    <property type="evidence" value="ECO:0007669"/>
    <property type="project" value="UniProtKB-UniRule"/>
</dbReference>
<dbReference type="PANTHER" id="PTHR11620">
    <property type="entry name" value="60S RIBOSOMAL PROTEIN L23A"/>
    <property type="match status" value="1"/>
</dbReference>
<evidence type="ECO:0000313" key="9">
    <source>
        <dbReference type="Proteomes" id="UP000034302"/>
    </source>
</evidence>
<sequence length="97" mass="11334">MEIKKIELKPVVSEKSYNLVNTNNKYIFFVDTDVNRIEIKKAVEEKYKVKVTNVNILVKPGKSTRDWKTNRTFRKTDKKKAVVTLKKGDKIGEFLNT</sequence>
<comment type="function">
    <text evidence="6">One of the early assembly proteins it binds 23S rRNA. One of the proteins that surrounds the polypeptide exit tunnel on the outside of the ribosome. Forms the main docking site for trigger factor binding to the ribosome.</text>
</comment>
<organism evidence="8 9">
    <name type="scientific">candidate division WS6 bacterium GW2011_GWC1_33_20</name>
    <dbReference type="NCBI Taxonomy" id="1619089"/>
    <lineage>
        <taxon>Bacteria</taxon>
        <taxon>Candidatus Dojkabacteria</taxon>
    </lineage>
</organism>
<evidence type="ECO:0000256" key="7">
    <source>
        <dbReference type="RuleBase" id="RU003934"/>
    </source>
</evidence>
<accession>A0A0F9ZKB0</accession>
<dbReference type="EMBL" id="LBOV01000002">
    <property type="protein sequence ID" value="KKP44564.1"/>
    <property type="molecule type" value="Genomic_DNA"/>
</dbReference>
<dbReference type="Proteomes" id="UP000034302">
    <property type="component" value="Unassembled WGS sequence"/>
</dbReference>
<protein>
    <recommendedName>
        <fullName evidence="6">Large ribosomal subunit protein uL23</fullName>
    </recommendedName>
</protein>
<keyword evidence="5 6" id="KW-0687">Ribonucleoprotein</keyword>
<comment type="caution">
    <text evidence="8">The sequence shown here is derived from an EMBL/GenBank/DDBJ whole genome shotgun (WGS) entry which is preliminary data.</text>
</comment>
<dbReference type="InterPro" id="IPR013025">
    <property type="entry name" value="Ribosomal_uL23-like"/>
</dbReference>
<keyword evidence="3 6" id="KW-0694">RNA-binding</keyword>
<dbReference type="GO" id="GO:0003735">
    <property type="term" value="F:structural constituent of ribosome"/>
    <property type="evidence" value="ECO:0007669"/>
    <property type="project" value="InterPro"/>
</dbReference>
<dbReference type="GO" id="GO:0005840">
    <property type="term" value="C:ribosome"/>
    <property type="evidence" value="ECO:0007669"/>
    <property type="project" value="UniProtKB-KW"/>
</dbReference>
<evidence type="ECO:0000256" key="5">
    <source>
        <dbReference type="ARBA" id="ARBA00023274"/>
    </source>
</evidence>
<evidence type="ECO:0000256" key="1">
    <source>
        <dbReference type="ARBA" id="ARBA00006700"/>
    </source>
</evidence>
<evidence type="ECO:0000313" key="8">
    <source>
        <dbReference type="EMBL" id="KKP44564.1"/>
    </source>
</evidence>
<proteinExistence type="inferred from homology"/>
<evidence type="ECO:0000256" key="2">
    <source>
        <dbReference type="ARBA" id="ARBA00022730"/>
    </source>
</evidence>
<dbReference type="PROSITE" id="PS00050">
    <property type="entry name" value="RIBOSOMAL_L23"/>
    <property type="match status" value="1"/>
</dbReference>
<dbReference type="GO" id="GO:0019843">
    <property type="term" value="F:rRNA binding"/>
    <property type="evidence" value="ECO:0007669"/>
    <property type="project" value="UniProtKB-UniRule"/>
</dbReference>
<dbReference type="InterPro" id="IPR001014">
    <property type="entry name" value="Ribosomal_uL23_CS"/>
</dbReference>
<dbReference type="AlphaFoldDB" id="A0A0F9ZKB0"/>
<comment type="similarity">
    <text evidence="1 6 7">Belongs to the universal ribosomal protein uL23 family.</text>
</comment>